<feature type="region of interest" description="Disordered" evidence="1">
    <location>
        <begin position="1"/>
        <end position="109"/>
    </location>
</feature>
<feature type="compositionally biased region" description="Polar residues" evidence="1">
    <location>
        <begin position="69"/>
        <end position="89"/>
    </location>
</feature>
<accession>A0ABN8XV91</accession>
<evidence type="ECO:0000313" key="3">
    <source>
        <dbReference type="Proteomes" id="UP001176941"/>
    </source>
</evidence>
<proteinExistence type="predicted"/>
<evidence type="ECO:0000313" key="2">
    <source>
        <dbReference type="EMBL" id="CAI9151546.1"/>
    </source>
</evidence>
<gene>
    <name evidence="2" type="ORF">MRATA1EN1_LOCUS508</name>
</gene>
<name>A0ABN8XV91_RANTA</name>
<sequence>MGVERGGDFPRSQAGDPRRREGPFPARERSDLRPALSRLKSQPGPLKLANPESLRLVSTRLPGHYPAPGTNSSSGLQPSSKTPQKSTSLLDVLGAPKEAAATRQPRQAR</sequence>
<evidence type="ECO:0000256" key="1">
    <source>
        <dbReference type="SAM" id="MobiDB-lite"/>
    </source>
</evidence>
<feature type="compositionally biased region" description="Basic and acidic residues" evidence="1">
    <location>
        <begin position="16"/>
        <end position="32"/>
    </location>
</feature>
<organism evidence="2 3">
    <name type="scientific">Rangifer tarandus platyrhynchus</name>
    <name type="common">Svalbard reindeer</name>
    <dbReference type="NCBI Taxonomy" id="3082113"/>
    <lineage>
        <taxon>Eukaryota</taxon>
        <taxon>Metazoa</taxon>
        <taxon>Chordata</taxon>
        <taxon>Craniata</taxon>
        <taxon>Vertebrata</taxon>
        <taxon>Euteleostomi</taxon>
        <taxon>Mammalia</taxon>
        <taxon>Eutheria</taxon>
        <taxon>Laurasiatheria</taxon>
        <taxon>Artiodactyla</taxon>
        <taxon>Ruminantia</taxon>
        <taxon>Pecora</taxon>
        <taxon>Cervidae</taxon>
        <taxon>Odocoileinae</taxon>
        <taxon>Rangifer</taxon>
    </lineage>
</organism>
<reference evidence="2" key="1">
    <citation type="submission" date="2023-04" db="EMBL/GenBank/DDBJ databases">
        <authorList>
            <consortium name="ELIXIR-Norway"/>
        </authorList>
    </citation>
    <scope>NUCLEOTIDE SEQUENCE [LARGE SCALE GENOMIC DNA]</scope>
</reference>
<keyword evidence="3" id="KW-1185">Reference proteome</keyword>
<dbReference type="Proteomes" id="UP001176941">
    <property type="component" value="Chromosome 1"/>
</dbReference>
<protein>
    <submittedName>
        <fullName evidence="2">Uncharacterized protein</fullName>
    </submittedName>
</protein>
<dbReference type="EMBL" id="OX459937">
    <property type="protein sequence ID" value="CAI9151546.1"/>
    <property type="molecule type" value="Genomic_DNA"/>
</dbReference>